<evidence type="ECO:0000313" key="5">
    <source>
        <dbReference type="EMBL" id="OLN97405.1"/>
    </source>
</evidence>
<feature type="signal peptide" evidence="1">
    <location>
        <begin position="1"/>
        <end position="21"/>
    </location>
</feature>
<dbReference type="PANTHER" id="PTHR31084">
    <property type="entry name" value="ALPHA-L-FUCOSIDASE 2"/>
    <property type="match status" value="1"/>
</dbReference>
<dbReference type="AlphaFoldDB" id="A0A1Q8S7J1"/>
<dbReference type="Pfam" id="PF21307">
    <property type="entry name" value="Glyco_hydro_95_C"/>
    <property type="match status" value="1"/>
</dbReference>
<dbReference type="Proteomes" id="UP000186583">
    <property type="component" value="Unassembled WGS sequence"/>
</dbReference>
<dbReference type="InterPro" id="IPR054363">
    <property type="entry name" value="GH95_cat"/>
</dbReference>
<name>A0A1Q8S7J1_9PEZI</name>
<sequence length="803" mass="86754">MIRFTSTLWAIICAAFVPCEARSLWSSVPAAFGDRDGDDYVLKTGYPIGNGKLGAIPFGPPHDEKVNLNIDSLWAGGPFEASNYTGGNPTEPKYQYLPEIRSFIFQNGTGDVSPLLGSGAYFGGNRVLANLTVAIDGVGDYSNYRRTLDLETGTHSTTFTSNGTKYEAVHLCSYPDQVCVYHLSSEGPLPVVRVGFENQLIPTDTYSVSCGEDHVRFTGVTQLGPPEGMKFDSIARINRGSAATACTCSGSLKITPAQNQTSLTIVIGAETNYDQKRGTAADNYSFKGADPGPFVEKVTSDGASKPFGDILNHHLADYQGLQSAFQLDLPDPLGSARKETATLISEYRHTDAGDPFLEALLFDYARHLLIASSRPGSLPANLQGRWTEQLWPAWSADYHANINLQMNYWAADQTGLAETQVGLWDYMEDTWVPRGTETARLLYNASGWVVHNEMNIFGHTGMKEGASWANYQAAAAWMMQHVWDNFDYTQDLAWLSRQGYPLLKGVASYWLAQLQDDAFTDDGTLVVNPCNSPETGPTTFGCAHHQQQVHQVLEAVLAGASLVDDTDAAFLDSASSALGRLDKGVHAASWGGLREWKLPEAYGYDGPSTHRHLSHLSGWHPGYSVSSFQGGYADAAIQDLVRGTLVARGDGDADDANAGWAKVWRAACWARLNETQRAYDQLRFAIDVNFAGNGLSMYWALSPPFQIDANFGLAGAVLSMLVVDLPLPHVAAGNAVRSVVLGPAIPENWGGGSVKGLRIRGGAVVDFGWDGEGVVQEVVVVSGKKGGGKVRIVNVRGTVLAEV</sequence>
<gene>
    <name evidence="5" type="ORF">CCHL11_01014</name>
</gene>
<dbReference type="InterPro" id="IPR008928">
    <property type="entry name" value="6-hairpin_glycosidase_sf"/>
</dbReference>
<evidence type="ECO:0000259" key="3">
    <source>
        <dbReference type="Pfam" id="PF21307"/>
    </source>
</evidence>
<keyword evidence="6" id="KW-1185">Reference proteome</keyword>
<evidence type="ECO:0000259" key="2">
    <source>
        <dbReference type="Pfam" id="PF14498"/>
    </source>
</evidence>
<dbReference type="PIRSF" id="PIRSF007663">
    <property type="entry name" value="UCP007663"/>
    <property type="match status" value="1"/>
</dbReference>
<dbReference type="OrthoDB" id="2848340at2759"/>
<dbReference type="GO" id="GO:0004560">
    <property type="term" value="F:alpha-L-fucosidase activity"/>
    <property type="evidence" value="ECO:0007669"/>
    <property type="project" value="InterPro"/>
</dbReference>
<dbReference type="GO" id="GO:0005975">
    <property type="term" value="P:carbohydrate metabolic process"/>
    <property type="evidence" value="ECO:0007669"/>
    <property type="project" value="InterPro"/>
</dbReference>
<dbReference type="Pfam" id="PF14498">
    <property type="entry name" value="Glyco_hyd_65N_2"/>
    <property type="match status" value="1"/>
</dbReference>
<reference evidence="5 6" key="1">
    <citation type="submission" date="2016-11" db="EMBL/GenBank/DDBJ databases">
        <title>Draft Genome Assembly of Colletotrichum chlorophyti a pathogen of herbaceous plants.</title>
        <authorList>
            <person name="Gan P."/>
            <person name="Narusaka M."/>
            <person name="Tsushima A."/>
            <person name="Narusaka Y."/>
            <person name="Takano Y."/>
            <person name="Shirasu K."/>
        </authorList>
    </citation>
    <scope>NUCLEOTIDE SEQUENCE [LARGE SCALE GENOMIC DNA]</scope>
    <source>
        <strain evidence="5 6">NTL11</strain>
    </source>
</reference>
<dbReference type="InterPro" id="IPR027414">
    <property type="entry name" value="GH95_N_dom"/>
</dbReference>
<accession>A0A1Q8S7J1</accession>
<proteinExistence type="predicted"/>
<dbReference type="InterPro" id="IPR012341">
    <property type="entry name" value="6hp_glycosidase-like_sf"/>
</dbReference>
<dbReference type="Gene3D" id="1.50.10.10">
    <property type="match status" value="1"/>
</dbReference>
<dbReference type="Pfam" id="PF22124">
    <property type="entry name" value="Glyco_hydro_95_cat"/>
    <property type="match status" value="1"/>
</dbReference>
<feature type="domain" description="Glycosyl hydrolase family 95 N-terminal" evidence="2">
    <location>
        <begin position="24"/>
        <end position="275"/>
    </location>
</feature>
<feature type="domain" description="Alpha fucosidase A-like C-terminal" evidence="3">
    <location>
        <begin position="740"/>
        <end position="791"/>
    </location>
</feature>
<feature type="domain" description="Glycosyl hydrolase family 95 catalytic" evidence="4">
    <location>
        <begin position="309"/>
        <end position="721"/>
    </location>
</feature>
<organism evidence="5 6">
    <name type="scientific">Colletotrichum chlorophyti</name>
    <dbReference type="NCBI Taxonomy" id="708187"/>
    <lineage>
        <taxon>Eukaryota</taxon>
        <taxon>Fungi</taxon>
        <taxon>Dikarya</taxon>
        <taxon>Ascomycota</taxon>
        <taxon>Pezizomycotina</taxon>
        <taxon>Sordariomycetes</taxon>
        <taxon>Hypocreomycetidae</taxon>
        <taxon>Glomerellales</taxon>
        <taxon>Glomerellaceae</taxon>
        <taxon>Colletotrichum</taxon>
    </lineage>
</organism>
<dbReference type="SUPFAM" id="SSF48208">
    <property type="entry name" value="Six-hairpin glycosidases"/>
    <property type="match status" value="1"/>
</dbReference>
<evidence type="ECO:0000256" key="1">
    <source>
        <dbReference type="SAM" id="SignalP"/>
    </source>
</evidence>
<dbReference type="PANTHER" id="PTHR31084:SF3">
    <property type="entry name" value="ALPHA-FUCOSIDASE A"/>
    <property type="match status" value="1"/>
</dbReference>
<dbReference type="EMBL" id="MPGH01000008">
    <property type="protein sequence ID" value="OLN97405.1"/>
    <property type="molecule type" value="Genomic_DNA"/>
</dbReference>
<protein>
    <submittedName>
        <fullName evidence="5">Alpha-fucosidase A</fullName>
    </submittedName>
</protein>
<evidence type="ECO:0000259" key="4">
    <source>
        <dbReference type="Pfam" id="PF22124"/>
    </source>
</evidence>
<keyword evidence="1" id="KW-0732">Signal</keyword>
<comment type="caution">
    <text evidence="5">The sequence shown here is derived from an EMBL/GenBank/DDBJ whole genome shotgun (WGS) entry which is preliminary data.</text>
</comment>
<feature type="chain" id="PRO_5012570617" evidence="1">
    <location>
        <begin position="22"/>
        <end position="803"/>
    </location>
</feature>
<dbReference type="InterPro" id="IPR016518">
    <property type="entry name" value="Alpha-L-fucosidase"/>
</dbReference>
<dbReference type="InterPro" id="IPR049053">
    <property type="entry name" value="AFCA-like_C"/>
</dbReference>
<evidence type="ECO:0000313" key="6">
    <source>
        <dbReference type="Proteomes" id="UP000186583"/>
    </source>
</evidence>